<evidence type="ECO:0000313" key="2">
    <source>
        <dbReference type="Proteomes" id="UP001589683"/>
    </source>
</evidence>
<accession>A0ABV5JDD3</accession>
<keyword evidence="2" id="KW-1185">Reference proteome</keyword>
<sequence length="84" mass="8571">MVLAKTGAEGILVAALPAQGLGIALKIADGNARPRGAALLAILDHLGILSDAEKSQLGEHIAPSVENSLRATVGEIKPAPTWLK</sequence>
<dbReference type="InterPro" id="IPR010349">
    <property type="entry name" value="Asparaginase_II"/>
</dbReference>
<protein>
    <submittedName>
        <fullName evidence="1">Asparaginase</fullName>
        <ecNumber evidence="1">3.5.1.1</ecNumber>
    </submittedName>
</protein>
<proteinExistence type="predicted"/>
<reference evidence="1 2" key="1">
    <citation type="submission" date="2024-09" db="EMBL/GenBank/DDBJ databases">
        <authorList>
            <person name="Sun Q."/>
            <person name="Mori K."/>
        </authorList>
    </citation>
    <scope>NUCLEOTIDE SEQUENCE [LARGE SCALE GENOMIC DNA]</scope>
    <source>
        <strain evidence="1 2">CECT 8726</strain>
    </source>
</reference>
<dbReference type="Proteomes" id="UP001589683">
    <property type="component" value="Unassembled WGS sequence"/>
</dbReference>
<keyword evidence="1" id="KW-0378">Hydrolase</keyword>
<comment type="caution">
    <text evidence="1">The sequence shown here is derived from an EMBL/GenBank/DDBJ whole genome shotgun (WGS) entry which is preliminary data.</text>
</comment>
<gene>
    <name evidence="1" type="ORF">ACFFUT_06665</name>
</gene>
<dbReference type="Pfam" id="PF06089">
    <property type="entry name" value="Asparaginase_II"/>
    <property type="match status" value="1"/>
</dbReference>
<dbReference type="EC" id="3.5.1.1" evidence="1"/>
<organism evidence="1 2">
    <name type="scientific">Pseudohalocynthiibacter aestuariivivens</name>
    <dbReference type="NCBI Taxonomy" id="1591409"/>
    <lineage>
        <taxon>Bacteria</taxon>
        <taxon>Pseudomonadati</taxon>
        <taxon>Pseudomonadota</taxon>
        <taxon>Alphaproteobacteria</taxon>
        <taxon>Rhodobacterales</taxon>
        <taxon>Paracoccaceae</taxon>
        <taxon>Pseudohalocynthiibacter</taxon>
    </lineage>
</organism>
<dbReference type="EMBL" id="JBHMEA010000016">
    <property type="protein sequence ID" value="MFB9231467.1"/>
    <property type="molecule type" value="Genomic_DNA"/>
</dbReference>
<evidence type="ECO:0000313" key="1">
    <source>
        <dbReference type="EMBL" id="MFB9231467.1"/>
    </source>
</evidence>
<dbReference type="GO" id="GO:0004067">
    <property type="term" value="F:asparaginase activity"/>
    <property type="evidence" value="ECO:0007669"/>
    <property type="project" value="UniProtKB-EC"/>
</dbReference>
<name>A0ABV5JDD3_9RHOB</name>
<dbReference type="RefSeq" id="WP_377608487.1">
    <property type="nucleotide sequence ID" value="NZ_JBHMEA010000016.1"/>
</dbReference>